<evidence type="ECO:0000256" key="1">
    <source>
        <dbReference type="SAM" id="Phobius"/>
    </source>
</evidence>
<protein>
    <submittedName>
        <fullName evidence="2">Uncharacterized protein</fullName>
    </submittedName>
</protein>
<feature type="transmembrane region" description="Helical" evidence="1">
    <location>
        <begin position="424"/>
        <end position="444"/>
    </location>
</feature>
<name>A0A2P6MT80_9EUKA</name>
<sequence length="615" mass="69242">MWHLSEKSFMCCRDVKYPIDPQRFRGTSTTFMNSQNLFEFSIQNLNYRRVFHTSLGKKFYAERAKGHVIDEFSNWNSMALSQWSNSLTLIFSTRGQLHPQWTQGHHTTQACPYLPAKISPLSTCSQMSRSIVIPPPSTSTYIYLFCYFWVSLLDCRVQSYQLASNCLVAPNGVKLISNQQHHYINPAHMTHLSILSCAVRCMWMTAFSKVESPLSYSLRFKPQYSLSTLTEALKSVYRPASLSTKNCAVALDDRRCAGLIAKGSCQIDSKWASCDAVVDYSLAIKHHIHLCSSKGFVVALVDLLALIELLGRATAGFLGVPVLALMKLRRMPYTANHPNRAALLSLVQQHRQNGYNSAFRGKASTRILSDTTVEDDEIDSWYADARAANAQPPPNNVDELWVDLRDATVPPVHTASATLPTTTALLVLIGVLFISLAINIASFIRKVLEAQCTFLLPYQDSRGKRWCFVAPKGRRKTIPQKEVWGLVCLALRNFSEELKKFVVNSTKFTYKIRSADHDGKYKASGGGWVATGKGYSVSSNYQGTQPNRSTSIYMRLPFASFEYRAHERLQMFCRGLPNRTQETSIQCEREDPFKHLPAEVALIILGKLEPVDLAR</sequence>
<organism evidence="2 3">
    <name type="scientific">Planoprotostelium fungivorum</name>
    <dbReference type="NCBI Taxonomy" id="1890364"/>
    <lineage>
        <taxon>Eukaryota</taxon>
        <taxon>Amoebozoa</taxon>
        <taxon>Evosea</taxon>
        <taxon>Variosea</taxon>
        <taxon>Cavosteliida</taxon>
        <taxon>Cavosteliaceae</taxon>
        <taxon>Planoprotostelium</taxon>
    </lineage>
</organism>
<keyword evidence="1" id="KW-1133">Transmembrane helix</keyword>
<dbReference type="AlphaFoldDB" id="A0A2P6MT80"/>
<evidence type="ECO:0000313" key="2">
    <source>
        <dbReference type="EMBL" id="PRP74897.1"/>
    </source>
</evidence>
<keyword evidence="1" id="KW-0472">Membrane</keyword>
<evidence type="ECO:0000313" key="3">
    <source>
        <dbReference type="Proteomes" id="UP000241769"/>
    </source>
</evidence>
<accession>A0A2P6MT80</accession>
<dbReference type="InParanoid" id="A0A2P6MT80"/>
<proteinExistence type="predicted"/>
<dbReference type="EMBL" id="MDYQ01000433">
    <property type="protein sequence ID" value="PRP74897.1"/>
    <property type="molecule type" value="Genomic_DNA"/>
</dbReference>
<feature type="non-terminal residue" evidence="2">
    <location>
        <position position="615"/>
    </location>
</feature>
<keyword evidence="3" id="KW-1185">Reference proteome</keyword>
<comment type="caution">
    <text evidence="2">The sequence shown here is derived from an EMBL/GenBank/DDBJ whole genome shotgun (WGS) entry which is preliminary data.</text>
</comment>
<reference evidence="2 3" key="1">
    <citation type="journal article" date="2018" name="Genome Biol. Evol.">
        <title>Multiple Roots of Fruiting Body Formation in Amoebozoa.</title>
        <authorList>
            <person name="Hillmann F."/>
            <person name="Forbes G."/>
            <person name="Novohradska S."/>
            <person name="Ferling I."/>
            <person name="Riege K."/>
            <person name="Groth M."/>
            <person name="Westermann M."/>
            <person name="Marz M."/>
            <person name="Spaller T."/>
            <person name="Winckler T."/>
            <person name="Schaap P."/>
            <person name="Glockner G."/>
        </authorList>
    </citation>
    <scope>NUCLEOTIDE SEQUENCE [LARGE SCALE GENOMIC DNA]</scope>
    <source>
        <strain evidence="2 3">Jena</strain>
    </source>
</reference>
<keyword evidence="1" id="KW-0812">Transmembrane</keyword>
<dbReference type="Proteomes" id="UP000241769">
    <property type="component" value="Unassembled WGS sequence"/>
</dbReference>
<gene>
    <name evidence="2" type="ORF">PROFUN_15924</name>
</gene>